<evidence type="ECO:0000313" key="1">
    <source>
        <dbReference type="EMBL" id="CAG9319152.1"/>
    </source>
</evidence>
<dbReference type="Pfam" id="PF01344">
    <property type="entry name" value="Kelch_1"/>
    <property type="match status" value="1"/>
</dbReference>
<dbReference type="InterPro" id="IPR006652">
    <property type="entry name" value="Kelch_1"/>
</dbReference>
<reference evidence="1" key="1">
    <citation type="submission" date="2021-09" db="EMBL/GenBank/DDBJ databases">
        <authorList>
            <consortium name="AG Swart"/>
            <person name="Singh M."/>
            <person name="Singh A."/>
            <person name="Seah K."/>
            <person name="Emmerich C."/>
        </authorList>
    </citation>
    <scope>NUCLEOTIDE SEQUENCE</scope>
    <source>
        <strain evidence="1">ATCC30299</strain>
    </source>
</reference>
<gene>
    <name evidence="1" type="ORF">BSTOLATCC_MIC23362</name>
</gene>
<dbReference type="EMBL" id="CAJZBQ010000022">
    <property type="protein sequence ID" value="CAG9319152.1"/>
    <property type="molecule type" value="Genomic_DNA"/>
</dbReference>
<dbReference type="InterPro" id="IPR015915">
    <property type="entry name" value="Kelch-typ_b-propeller"/>
</dbReference>
<comment type="caution">
    <text evidence="1">The sequence shown here is derived from an EMBL/GenBank/DDBJ whole genome shotgun (WGS) entry which is preliminary data.</text>
</comment>
<dbReference type="InterPro" id="IPR011043">
    <property type="entry name" value="Gal_Oxase/kelch_b-propeller"/>
</dbReference>
<dbReference type="SUPFAM" id="SSF50965">
    <property type="entry name" value="Galactose oxidase, central domain"/>
    <property type="match status" value="1"/>
</dbReference>
<dbReference type="AlphaFoldDB" id="A0AAU9J5C4"/>
<evidence type="ECO:0008006" key="3">
    <source>
        <dbReference type="Google" id="ProtNLM"/>
    </source>
</evidence>
<dbReference type="Proteomes" id="UP001162131">
    <property type="component" value="Unassembled WGS sequence"/>
</dbReference>
<protein>
    <recommendedName>
        <fullName evidence="3">Kelch motif family protein</fullName>
    </recommendedName>
</protein>
<keyword evidence="2" id="KW-1185">Reference proteome</keyword>
<organism evidence="1 2">
    <name type="scientific">Blepharisma stoltei</name>
    <dbReference type="NCBI Taxonomy" id="1481888"/>
    <lineage>
        <taxon>Eukaryota</taxon>
        <taxon>Sar</taxon>
        <taxon>Alveolata</taxon>
        <taxon>Ciliophora</taxon>
        <taxon>Postciliodesmatophora</taxon>
        <taxon>Heterotrichea</taxon>
        <taxon>Heterotrichida</taxon>
        <taxon>Blepharismidae</taxon>
        <taxon>Blepharisma</taxon>
    </lineage>
</organism>
<proteinExistence type="predicted"/>
<evidence type="ECO:0000313" key="2">
    <source>
        <dbReference type="Proteomes" id="UP001162131"/>
    </source>
</evidence>
<accession>A0AAU9J5C4</accession>
<dbReference type="Gene3D" id="2.120.10.80">
    <property type="entry name" value="Kelch-type beta propeller"/>
    <property type="match status" value="1"/>
</dbReference>
<name>A0AAU9J5C4_9CILI</name>
<sequence>MEGKICFVPGCKSDIKYFCDCTSPETNMCELHAEEHRKFHYITSSSMSNSSLNKEAKQAVLELLRKEITKRNNLEKKIVNSYSQSFSSHESSLKQSLDILKSESSILYRYFEKINKTQSLSDTEQDPDLNLLALQPNEAVKKAKKIIPRNPNVSRHPKPFDFWEIEMLCKNKFYEIDKKLQALEDKANLNSKSIIDHDNNISHLMNLTEETNRNFTSWKEEIILKMENYTNLENFQLKQASEIESSILKIGEKIKLIENLFAEFKTKELKAEKSQILEKNIDRDIEKCFRTTLSLFEDNWKSICYSNPALFQAHQDLIKAYNQKTSLYLTTNIESQTNLLIYDTENRIQDKKKIETPEPLSSGTCIAQLPNGELFCFGSYPPSNISLTIDEHYKFRILPPGKTCSWSSAVFFKGSVYCFGGLSNGKFLNLSEKFDLRKNKWIGLKPLPEIDYKCHSIVFNDEILISGYNSEKLLRYNIKSNTFGKKIPYKFTPNMRKILINGERLYLIECRGKIYESDIWNEKVWRKVGQLPIIGCPSQVYCAYNSGVIYIGCRNDVDKYYSFDMNLREISELQ</sequence>